<reference evidence="4 5" key="1">
    <citation type="submission" date="2014-04" db="EMBL/GenBank/DDBJ databases">
        <authorList>
            <consortium name="DOE Joint Genome Institute"/>
            <person name="Kuo A."/>
            <person name="Kohler A."/>
            <person name="Costa M.D."/>
            <person name="Nagy L.G."/>
            <person name="Floudas D."/>
            <person name="Copeland A."/>
            <person name="Barry K.W."/>
            <person name="Cichocki N."/>
            <person name="Veneault-Fourrey C."/>
            <person name="LaButti K."/>
            <person name="Lindquist E.A."/>
            <person name="Lipzen A."/>
            <person name="Lundell T."/>
            <person name="Morin E."/>
            <person name="Murat C."/>
            <person name="Sun H."/>
            <person name="Tunlid A."/>
            <person name="Henrissat B."/>
            <person name="Grigoriev I.V."/>
            <person name="Hibbett D.S."/>
            <person name="Martin F."/>
            <person name="Nordberg H.P."/>
            <person name="Cantor M.N."/>
            <person name="Hua S.X."/>
        </authorList>
    </citation>
    <scope>NUCLEOTIDE SEQUENCE [LARGE SCALE GENOMIC DNA]</scope>
    <source>
        <strain evidence="4 5">441</strain>
    </source>
</reference>
<evidence type="ECO:0000313" key="5">
    <source>
        <dbReference type="Proteomes" id="UP000054018"/>
    </source>
</evidence>
<dbReference type="Gene3D" id="1.10.150.110">
    <property type="entry name" value="DNA polymerase beta, N-terminal domain-like"/>
    <property type="match status" value="1"/>
</dbReference>
<protein>
    <recommendedName>
        <fullName evidence="6">DNA polymerase</fullName>
    </recommendedName>
</protein>
<dbReference type="InterPro" id="IPR010996">
    <property type="entry name" value="HHH_MUS81"/>
</dbReference>
<accession>A0A0C9ZV94</accession>
<dbReference type="SUPFAM" id="SSF81585">
    <property type="entry name" value="PsbU/PolX domain-like"/>
    <property type="match status" value="1"/>
</dbReference>
<dbReference type="InterPro" id="IPR018944">
    <property type="entry name" value="DNA_pol_lambd_fingers_domain"/>
</dbReference>
<dbReference type="GO" id="GO:0005634">
    <property type="term" value="C:nucleus"/>
    <property type="evidence" value="ECO:0007669"/>
    <property type="project" value="TreeGrafter"/>
</dbReference>
<sequence>MFSAMKLTLRRGNITRIPPVRRRQSSTHTSSPNHDLIQLLARYKAEADASDARNPYKARAYERAIKVVAGMDEPVRSGRQVKRLGGVGDRIAKRIDAFIANIPYDATACTKTTQNAERSCPSTDSVRSQYIINSLQLIPGIGKKRAETLFQKGCTSLSDLLKPEYFDLLTPAQQVCARFTSCLNPVTLEEAESVHRFVSENISSKYEVILVGDHRRSQPSSNEVILLIVHPFETELKPPKSPYDAAQKPAKLRPAQFYALGDTFQGTGGYKYCRGSTEVERYRAGSGTGGMWRVGGTRRAFESD</sequence>
<evidence type="ECO:0000256" key="1">
    <source>
        <dbReference type="SAM" id="MobiDB-lite"/>
    </source>
</evidence>
<dbReference type="Pfam" id="PF14716">
    <property type="entry name" value="HHH_8"/>
    <property type="match status" value="1"/>
</dbReference>
<gene>
    <name evidence="4" type="ORF">PISMIDRAFT_10873</name>
</gene>
<dbReference type="PANTHER" id="PTHR11276">
    <property type="entry name" value="DNA POLYMERASE TYPE-X FAMILY MEMBER"/>
    <property type="match status" value="1"/>
</dbReference>
<dbReference type="PANTHER" id="PTHR11276:SF28">
    <property type="entry name" value="DNA POLYMERASE LAMBDA"/>
    <property type="match status" value="1"/>
</dbReference>
<dbReference type="OrthoDB" id="205514at2759"/>
<organism evidence="4 5">
    <name type="scientific">Pisolithus microcarpus 441</name>
    <dbReference type="NCBI Taxonomy" id="765257"/>
    <lineage>
        <taxon>Eukaryota</taxon>
        <taxon>Fungi</taxon>
        <taxon>Dikarya</taxon>
        <taxon>Basidiomycota</taxon>
        <taxon>Agaricomycotina</taxon>
        <taxon>Agaricomycetes</taxon>
        <taxon>Agaricomycetidae</taxon>
        <taxon>Boletales</taxon>
        <taxon>Sclerodermatineae</taxon>
        <taxon>Pisolithaceae</taxon>
        <taxon>Pisolithus</taxon>
    </lineage>
</organism>
<dbReference type="STRING" id="765257.A0A0C9ZV94"/>
<proteinExistence type="predicted"/>
<feature type="region of interest" description="Disordered" evidence="1">
    <location>
        <begin position="13"/>
        <end position="33"/>
    </location>
</feature>
<dbReference type="Pfam" id="PF10391">
    <property type="entry name" value="DNA_pol_lambd_f"/>
    <property type="match status" value="1"/>
</dbReference>
<keyword evidence="5" id="KW-1185">Reference proteome</keyword>
<evidence type="ECO:0000259" key="2">
    <source>
        <dbReference type="Pfam" id="PF10391"/>
    </source>
</evidence>
<name>A0A0C9ZV94_9AGAM</name>
<evidence type="ECO:0008006" key="6">
    <source>
        <dbReference type="Google" id="ProtNLM"/>
    </source>
</evidence>
<dbReference type="GO" id="GO:0003677">
    <property type="term" value="F:DNA binding"/>
    <property type="evidence" value="ECO:0007669"/>
    <property type="project" value="InterPro"/>
</dbReference>
<dbReference type="InterPro" id="IPR022312">
    <property type="entry name" value="DNA_pol_X"/>
</dbReference>
<dbReference type="Proteomes" id="UP000054018">
    <property type="component" value="Unassembled WGS sequence"/>
</dbReference>
<dbReference type="AlphaFoldDB" id="A0A0C9ZV94"/>
<evidence type="ECO:0000259" key="3">
    <source>
        <dbReference type="Pfam" id="PF14716"/>
    </source>
</evidence>
<evidence type="ECO:0000313" key="4">
    <source>
        <dbReference type="EMBL" id="KIK23563.1"/>
    </source>
</evidence>
<dbReference type="Gene3D" id="1.10.150.20">
    <property type="entry name" value="5' to 3' exonuclease, C-terminal subdomain"/>
    <property type="match status" value="1"/>
</dbReference>
<dbReference type="GO" id="GO:0006303">
    <property type="term" value="P:double-strand break repair via nonhomologous end joining"/>
    <property type="evidence" value="ECO:0007669"/>
    <property type="project" value="TreeGrafter"/>
</dbReference>
<reference evidence="5" key="2">
    <citation type="submission" date="2015-01" db="EMBL/GenBank/DDBJ databases">
        <title>Evolutionary Origins and Diversification of the Mycorrhizal Mutualists.</title>
        <authorList>
            <consortium name="DOE Joint Genome Institute"/>
            <consortium name="Mycorrhizal Genomics Consortium"/>
            <person name="Kohler A."/>
            <person name="Kuo A."/>
            <person name="Nagy L.G."/>
            <person name="Floudas D."/>
            <person name="Copeland A."/>
            <person name="Barry K.W."/>
            <person name="Cichocki N."/>
            <person name="Veneault-Fourrey C."/>
            <person name="LaButti K."/>
            <person name="Lindquist E.A."/>
            <person name="Lipzen A."/>
            <person name="Lundell T."/>
            <person name="Morin E."/>
            <person name="Murat C."/>
            <person name="Riley R."/>
            <person name="Ohm R."/>
            <person name="Sun H."/>
            <person name="Tunlid A."/>
            <person name="Henrissat B."/>
            <person name="Grigoriev I.V."/>
            <person name="Hibbett D.S."/>
            <person name="Martin F."/>
        </authorList>
    </citation>
    <scope>NUCLEOTIDE SEQUENCE [LARGE SCALE GENOMIC DNA]</scope>
    <source>
        <strain evidence="5">441</strain>
    </source>
</reference>
<dbReference type="SUPFAM" id="SSF47802">
    <property type="entry name" value="DNA polymerase beta, N-terminal domain-like"/>
    <property type="match status" value="1"/>
</dbReference>
<feature type="domain" description="DNA polymerase lambda fingers" evidence="2">
    <location>
        <begin position="135"/>
        <end position="179"/>
    </location>
</feature>
<dbReference type="HOGENOM" id="CLU_915628_0_0_1"/>
<dbReference type="EMBL" id="KN833725">
    <property type="protein sequence ID" value="KIK23563.1"/>
    <property type="molecule type" value="Genomic_DNA"/>
</dbReference>
<dbReference type="GO" id="GO:0003887">
    <property type="term" value="F:DNA-directed DNA polymerase activity"/>
    <property type="evidence" value="ECO:0007669"/>
    <property type="project" value="InterPro"/>
</dbReference>
<dbReference type="InterPro" id="IPR027421">
    <property type="entry name" value="DNA_pol_lamdba_lyase_dom_sf"/>
</dbReference>
<feature type="domain" description="Crossover junction endonuclease MUS81-like HHH" evidence="3">
    <location>
        <begin position="32"/>
        <end position="100"/>
    </location>
</feature>